<evidence type="ECO:0000259" key="7">
    <source>
        <dbReference type="Pfam" id="PF00108"/>
    </source>
</evidence>
<dbReference type="AlphaFoldDB" id="A0A932CMD5"/>
<dbReference type="EMBL" id="JACPRF010000125">
    <property type="protein sequence ID" value="MBI2876033.1"/>
    <property type="molecule type" value="Genomic_DNA"/>
</dbReference>
<evidence type="ECO:0000256" key="5">
    <source>
        <dbReference type="ARBA" id="ARBA00023121"/>
    </source>
</evidence>
<dbReference type="PANTHER" id="PTHR42870:SF1">
    <property type="entry name" value="NON-SPECIFIC LIPID-TRANSFER PROTEIN-LIKE 2"/>
    <property type="match status" value="1"/>
</dbReference>
<evidence type="ECO:0000256" key="3">
    <source>
        <dbReference type="ARBA" id="ARBA00022679"/>
    </source>
</evidence>
<keyword evidence="3" id="KW-0808">Transferase</keyword>
<dbReference type="PIRSF" id="PIRSF000429">
    <property type="entry name" value="Ac-CoA_Ac_transf"/>
    <property type="match status" value="1"/>
</dbReference>
<evidence type="ECO:0000256" key="2">
    <source>
        <dbReference type="ARBA" id="ARBA00022448"/>
    </source>
</evidence>
<dbReference type="InterPro" id="IPR002155">
    <property type="entry name" value="Thiolase"/>
</dbReference>
<dbReference type="Pfam" id="PF22691">
    <property type="entry name" value="Thiolase_C_1"/>
    <property type="match status" value="1"/>
</dbReference>
<keyword evidence="2" id="KW-0813">Transport</keyword>
<evidence type="ECO:0000313" key="9">
    <source>
        <dbReference type="EMBL" id="MBI2876033.1"/>
    </source>
</evidence>
<dbReference type="GO" id="GO:0008289">
    <property type="term" value="F:lipid binding"/>
    <property type="evidence" value="ECO:0007669"/>
    <property type="project" value="UniProtKB-KW"/>
</dbReference>
<evidence type="ECO:0000256" key="1">
    <source>
        <dbReference type="ARBA" id="ARBA00012352"/>
    </source>
</evidence>
<organism evidence="9 10">
    <name type="scientific">Tectimicrobiota bacterium</name>
    <dbReference type="NCBI Taxonomy" id="2528274"/>
    <lineage>
        <taxon>Bacteria</taxon>
        <taxon>Pseudomonadati</taxon>
        <taxon>Nitrospinota/Tectimicrobiota group</taxon>
        <taxon>Candidatus Tectimicrobiota</taxon>
    </lineage>
</organism>
<dbReference type="CDD" id="cd00829">
    <property type="entry name" value="SCP-x_thiolase"/>
    <property type="match status" value="1"/>
</dbReference>
<dbReference type="InterPro" id="IPR016039">
    <property type="entry name" value="Thiolase-like"/>
</dbReference>
<name>A0A932CMD5_UNCTE</name>
<dbReference type="SUPFAM" id="SSF53901">
    <property type="entry name" value="Thiolase-like"/>
    <property type="match status" value="1"/>
</dbReference>
<feature type="domain" description="Thiolase N-terminal" evidence="7">
    <location>
        <begin position="4"/>
        <end position="213"/>
    </location>
</feature>
<gene>
    <name evidence="9" type="ORF">HYY20_04055</name>
</gene>
<dbReference type="Proteomes" id="UP000769766">
    <property type="component" value="Unassembled WGS sequence"/>
</dbReference>
<keyword evidence="4" id="KW-0445">Lipid transport</keyword>
<evidence type="ECO:0000259" key="8">
    <source>
        <dbReference type="Pfam" id="PF22691"/>
    </source>
</evidence>
<dbReference type="InterPro" id="IPR020616">
    <property type="entry name" value="Thiolase_N"/>
</dbReference>
<proteinExistence type="predicted"/>
<dbReference type="Pfam" id="PF00108">
    <property type="entry name" value="Thiolase_N"/>
    <property type="match status" value="1"/>
</dbReference>
<evidence type="ECO:0000313" key="10">
    <source>
        <dbReference type="Proteomes" id="UP000769766"/>
    </source>
</evidence>
<dbReference type="InterPro" id="IPR020613">
    <property type="entry name" value="Thiolase_CS"/>
</dbReference>
<dbReference type="GO" id="GO:0006869">
    <property type="term" value="P:lipid transport"/>
    <property type="evidence" value="ECO:0007669"/>
    <property type="project" value="UniProtKB-KW"/>
</dbReference>
<dbReference type="EC" id="2.3.1.176" evidence="1"/>
<evidence type="ECO:0000256" key="6">
    <source>
        <dbReference type="ARBA" id="ARBA00032316"/>
    </source>
</evidence>
<evidence type="ECO:0000256" key="4">
    <source>
        <dbReference type="ARBA" id="ARBA00023055"/>
    </source>
</evidence>
<keyword evidence="5" id="KW-0446">Lipid-binding</keyword>
<sequence>MREVSIIGVGMHKFGKFPQLLIEDLGKVACIKALEDAGISRKQIEAVYCGNFLSEVQPGQRVAYKAGISGVPTFNLRNGCATGSTALWQAWHAISTGTFDIVLAVGVESMTPTIKGVIPLGDTMLLPKLGVSMPSYFALLAMAHMKQYGTTLDHLAMVSVKNHKNGALNPDAQYQKTLSLEEVRDSRVVAHPLTIYDCCPVGDGAAATILCSTETAKKLSDRYIRILSSVFSTTKYYGATANPLLSQNTRVCAQRAYKEARVTPQDVDVFEVHDCFTMTEIMIYDGLGLCEDGQGSRLIEAGETEIGGKFPVNPSGGLLAKGHPLGATGLAQITEIVHQLREEAGPRQVPEAQIGLTHNYGGLAASLMSDAMAGGVDFANCCITILSNQRD</sequence>
<comment type="caution">
    <text evidence="9">The sequence shown here is derived from an EMBL/GenBank/DDBJ whole genome shotgun (WGS) entry which is preliminary data.</text>
</comment>
<dbReference type="PANTHER" id="PTHR42870">
    <property type="entry name" value="ACETYL-COA C-ACETYLTRANSFERASE"/>
    <property type="match status" value="1"/>
</dbReference>
<dbReference type="InterPro" id="IPR055140">
    <property type="entry name" value="Thiolase_C_2"/>
</dbReference>
<feature type="domain" description="Thiolase C-terminal" evidence="8">
    <location>
        <begin position="241"/>
        <end position="366"/>
    </location>
</feature>
<dbReference type="PROSITE" id="PS00737">
    <property type="entry name" value="THIOLASE_2"/>
    <property type="match status" value="1"/>
</dbReference>
<reference evidence="9" key="1">
    <citation type="submission" date="2020-07" db="EMBL/GenBank/DDBJ databases">
        <title>Huge and variable diversity of episymbiotic CPR bacteria and DPANN archaea in groundwater ecosystems.</title>
        <authorList>
            <person name="He C.Y."/>
            <person name="Keren R."/>
            <person name="Whittaker M."/>
            <person name="Farag I.F."/>
            <person name="Doudna J."/>
            <person name="Cate J.H.D."/>
            <person name="Banfield J.F."/>
        </authorList>
    </citation>
    <scope>NUCLEOTIDE SEQUENCE</scope>
    <source>
        <strain evidence="9">NC_groundwater_672_Ag_B-0.1um_62_36</strain>
    </source>
</reference>
<dbReference type="GO" id="GO:0003988">
    <property type="term" value="F:acetyl-CoA C-acyltransferase activity"/>
    <property type="evidence" value="ECO:0007669"/>
    <property type="project" value="UniProtKB-ARBA"/>
</dbReference>
<accession>A0A932CMD5</accession>
<dbReference type="Gene3D" id="3.40.47.10">
    <property type="match status" value="1"/>
</dbReference>
<protein>
    <recommendedName>
        <fullName evidence="1">propanoyl-CoA C-acyltransferase</fullName>
        <ecNumber evidence="1">2.3.1.176</ecNumber>
    </recommendedName>
    <alternativeName>
        <fullName evidence="6">Propanoyl-CoA C-acyltransferase</fullName>
    </alternativeName>
</protein>